<evidence type="ECO:0000313" key="1">
    <source>
        <dbReference type="EMBL" id="OUQ53233.1"/>
    </source>
</evidence>
<evidence type="ECO:0000313" key="2">
    <source>
        <dbReference type="Proteomes" id="UP000196293"/>
    </source>
</evidence>
<evidence type="ECO:0008006" key="3">
    <source>
        <dbReference type="Google" id="ProtNLM"/>
    </source>
</evidence>
<organism evidence="1 2">
    <name type="scientific">Lactobacillus gallinarum</name>
    <dbReference type="NCBI Taxonomy" id="52242"/>
    <lineage>
        <taxon>Bacteria</taxon>
        <taxon>Bacillati</taxon>
        <taxon>Bacillota</taxon>
        <taxon>Bacilli</taxon>
        <taxon>Lactobacillales</taxon>
        <taxon>Lactobacillaceae</taxon>
        <taxon>Lactobacillus</taxon>
    </lineage>
</organism>
<comment type="caution">
    <text evidence="1">The sequence shown here is derived from an EMBL/GenBank/DDBJ whole genome shotgun (WGS) entry which is preliminary data.</text>
</comment>
<accession>A0ABX3Z644</accession>
<protein>
    <recommendedName>
        <fullName evidence="3">Mga helix-turn-helix domain-containing protein</fullName>
    </recommendedName>
</protein>
<keyword evidence="2" id="KW-1185">Reference proteome</keyword>
<reference evidence="2" key="1">
    <citation type="submission" date="2017-04" db="EMBL/GenBank/DDBJ databases">
        <title>Function of individual gut microbiota members based on whole genome sequencing of pure cultures obtained from chicken caecum.</title>
        <authorList>
            <person name="Medvecky M."/>
            <person name="Cejkova D."/>
            <person name="Polansky O."/>
            <person name="Karasova D."/>
            <person name="Kubasova T."/>
            <person name="Cizek A."/>
            <person name="Rychlik I."/>
        </authorList>
    </citation>
    <scope>NUCLEOTIDE SEQUENCE [LARGE SCALE GENOMIC DNA]</scope>
    <source>
        <strain evidence="2">An115</strain>
    </source>
</reference>
<name>A0ABX3Z644_9LACO</name>
<proteinExistence type="predicted"/>
<dbReference type="EMBL" id="NFLS01000059">
    <property type="protein sequence ID" value="OUQ53233.1"/>
    <property type="molecule type" value="Genomic_DNA"/>
</dbReference>
<sequence>MKEFFFLYVFFVQTNHTRKELLFLMFKEINLRNHSSLHKLFYSLKHEDLVFNYLTIFLFLNKENKVFKSLLVAHIQSSAVLYMNTFLSTLYEKKVINNDLDSFTSLPILKGVSTKEICQILNIDINYQKPFHCLKYVNAFEKNFNIYRQVASWLLKNNSVEIMVNK</sequence>
<gene>
    <name evidence="1" type="ORF">B5E59_10145</name>
</gene>
<dbReference type="Proteomes" id="UP000196293">
    <property type="component" value="Unassembled WGS sequence"/>
</dbReference>